<dbReference type="PROSITE" id="PS50088">
    <property type="entry name" value="ANK_REPEAT"/>
    <property type="match status" value="3"/>
</dbReference>
<dbReference type="PANTHER" id="PTHR24198">
    <property type="entry name" value="ANKYRIN REPEAT AND PROTEIN KINASE DOMAIN-CONTAINING PROTEIN"/>
    <property type="match status" value="1"/>
</dbReference>
<accession>A0A507AT84</accession>
<evidence type="ECO:0000256" key="3">
    <source>
        <dbReference type="PROSITE-ProRule" id="PRU00023"/>
    </source>
</evidence>
<keyword evidence="2 3" id="KW-0040">ANK repeat</keyword>
<feature type="region of interest" description="Disordered" evidence="4">
    <location>
        <begin position="160"/>
        <end position="182"/>
    </location>
</feature>
<keyword evidence="1" id="KW-0677">Repeat</keyword>
<dbReference type="GeneID" id="41969470"/>
<evidence type="ECO:0000313" key="8">
    <source>
        <dbReference type="Proteomes" id="UP000319257"/>
    </source>
</evidence>
<dbReference type="OrthoDB" id="539213at2759"/>
<reference evidence="6 8" key="1">
    <citation type="submission" date="2019-06" db="EMBL/GenBank/DDBJ databases">
        <title>Draft genome sequence of the filamentous fungus Phialemoniopsis curvata isolated from diesel fuel.</title>
        <authorList>
            <person name="Varaljay V.A."/>
            <person name="Lyon W.J."/>
            <person name="Crouch A.L."/>
            <person name="Drake C.E."/>
            <person name="Hollomon J.M."/>
            <person name="Nadeau L.J."/>
            <person name="Nunn H.S."/>
            <person name="Stevenson B.S."/>
            <person name="Bojanowski C.L."/>
            <person name="Crookes-Goodson W.J."/>
        </authorList>
    </citation>
    <scope>NUCLEOTIDE SEQUENCE [LARGE SCALE GENOMIC DNA]</scope>
    <source>
        <strain evidence="6 8">D216</strain>
    </source>
</reference>
<evidence type="ECO:0000256" key="1">
    <source>
        <dbReference type="ARBA" id="ARBA00022737"/>
    </source>
</evidence>
<dbReference type="PROSITE" id="PS50297">
    <property type="entry name" value="ANK_REP_REGION"/>
    <property type="match status" value="3"/>
</dbReference>
<organism evidence="6 8">
    <name type="scientific">Thyridium curvatum</name>
    <dbReference type="NCBI Taxonomy" id="1093900"/>
    <lineage>
        <taxon>Eukaryota</taxon>
        <taxon>Fungi</taxon>
        <taxon>Dikarya</taxon>
        <taxon>Ascomycota</taxon>
        <taxon>Pezizomycotina</taxon>
        <taxon>Sordariomycetes</taxon>
        <taxon>Sordariomycetidae</taxon>
        <taxon>Thyridiales</taxon>
        <taxon>Thyridiaceae</taxon>
        <taxon>Thyridium</taxon>
    </lineage>
</organism>
<feature type="compositionally biased region" description="Polar residues" evidence="4">
    <location>
        <begin position="119"/>
        <end position="132"/>
    </location>
</feature>
<sequence>MKLHSTSALLLLDIGGRSQTGSLSACKKRIRESTLNFFLPNSTLRAMAPKPASIPQEEWERHKQTIARLYRTSTLRSVISEMQREHGFQATPWQFEKQLKLWNIRKNTTRKEWENFFDPSQTPQNSIVQPSVTPAGHSKSMASIQRSQRYLRQLRKQDKLHVGSSQRPTLHSNTNTIQQKCDDGTNTNLETGLAELSTIISASSVDVSREPDSMSVSPYIIDTWEPSQNDHLGPDMDWVGQFSLNMSTPRLAPSPIYGPSLAMDSAFMQRQILTPENAPFARSPKYYHGMQVNWGSHFLEFEKFLLSKGVNFGPSANAILTRATESTRSGATVDLFTNFVTSRLERGTLQASKLSDTQQSFLRVISLLPGQGTAPGLVHQYSRTQLIRALLFSFLNGFAGLGELRGENIIELLGQLGALTPSLLKVLKEGPPHTTKIFLDSMLIAAINTKNRHLLEQLLESPRVNVNGIVIDLEGESLTPIERAAVYADLDIIRLLVEAGADVNATHRNYNHGGGALMRLLKAQQKDQAGAHHAGSVPMHTLFKVVEILRVAGAKIWPVHVKVASQLCDNAVANYIALNVTAAEHGLFFGDRHMKHLETLVEVLGEHHGLLAIQHLITTCERSNCNTCRFARGKWTFQRLARFAARRGYADLLQFLSGFIALSADTLCAAIKSGSRRTIDLVLSQNPTLDSRARYTEQYPITPLSCAVRAGNIDLIDLLHKAGALGRLEEGLRFGALIRAAAKWGDYGYLSMLLDRLDDWFNLDGVPIEVALAAARSGHKSIARLLLQYSPSRRSYRSDGDRSVENVSMLYFALQHQDIELVEFMVHDTIELVGKHHLNAAFEWGDYSVISSLFRLAYGDQYYRSFTCGSEQAWESLSISCMEDQDIATFHKIVNSSLERPPSLVGCFIKAVQAGHYDMVNYLLDIGESPYESDILAAIIQYHPSMLELVADKQRKRQYLRQCIGARVIQDVMAATGNDPSAQSRALNTLLGTGVVNLVVPETIPVGSNFMCLTPLGLAIVRLSQKVDGSLWMVEALLSAGADPNSFAYQESSPFQPPKQFTGLLLGIQAGEKALVQALLDRGANVNQEPHLSISKAPLQYAAELGDIEMVRLLLRRGADANGRPAARGGGTALQFACVAGNCNIAAMLLEDGADLGARPSQIHGRWPLEAAAEHGRLEMIQLLWDAKEQTIGEVEGFQRRQCLKAMAFAHQSGHMACRDLVSELSGIPIEALDSERVGAQWLAFIDLEREAFEQAWPSAVGELRFKPHRTGILSGRRPQSWWSGIDRHNWDKYFSGRDDDSSSEDEDSFSEDEDFFRDDHEFSSDVDDYGGSSD</sequence>
<dbReference type="Proteomes" id="UP000319257">
    <property type="component" value="Unassembled WGS sequence"/>
</dbReference>
<dbReference type="EMBL" id="SKBQ01000008">
    <property type="protein sequence ID" value="TPX07507.1"/>
    <property type="molecule type" value="Genomic_DNA"/>
</dbReference>
<feature type="repeat" description="ANK" evidence="3">
    <location>
        <begin position="1094"/>
        <end position="1126"/>
    </location>
</feature>
<feature type="repeat" description="ANK" evidence="3">
    <location>
        <begin position="476"/>
        <end position="508"/>
    </location>
</feature>
<evidence type="ECO:0000256" key="4">
    <source>
        <dbReference type="SAM" id="MobiDB-lite"/>
    </source>
</evidence>
<evidence type="ECO:0000256" key="2">
    <source>
        <dbReference type="ARBA" id="ARBA00023043"/>
    </source>
</evidence>
<feature type="domain" description="Clr5" evidence="5">
    <location>
        <begin position="56"/>
        <end position="106"/>
    </location>
</feature>
<dbReference type="EMBL" id="SKBQ01000008">
    <property type="protein sequence ID" value="TPX07420.1"/>
    <property type="molecule type" value="Genomic_DNA"/>
</dbReference>
<evidence type="ECO:0000313" key="6">
    <source>
        <dbReference type="EMBL" id="TPX07420.1"/>
    </source>
</evidence>
<dbReference type="Pfam" id="PF14420">
    <property type="entry name" value="Clr5"/>
    <property type="match status" value="1"/>
</dbReference>
<feature type="region of interest" description="Disordered" evidence="4">
    <location>
        <begin position="119"/>
        <end position="140"/>
    </location>
</feature>
<evidence type="ECO:0000259" key="5">
    <source>
        <dbReference type="Pfam" id="PF14420"/>
    </source>
</evidence>
<dbReference type="InterPro" id="IPR036770">
    <property type="entry name" value="Ankyrin_rpt-contain_sf"/>
</dbReference>
<dbReference type="Pfam" id="PF12796">
    <property type="entry name" value="Ank_2"/>
    <property type="match status" value="1"/>
</dbReference>
<dbReference type="SMART" id="SM00248">
    <property type="entry name" value="ANK"/>
    <property type="match status" value="10"/>
</dbReference>
<dbReference type="SUPFAM" id="SSF48403">
    <property type="entry name" value="Ankyrin repeat"/>
    <property type="match status" value="3"/>
</dbReference>
<name>A0A507AT84_9PEZI</name>
<feature type="compositionally biased region" description="Polar residues" evidence="4">
    <location>
        <begin position="163"/>
        <end position="182"/>
    </location>
</feature>
<dbReference type="Gene3D" id="1.25.40.20">
    <property type="entry name" value="Ankyrin repeat-containing domain"/>
    <property type="match status" value="3"/>
</dbReference>
<keyword evidence="8" id="KW-1185">Reference proteome</keyword>
<dbReference type="PANTHER" id="PTHR24198:SF165">
    <property type="entry name" value="ANKYRIN REPEAT-CONTAINING PROTEIN-RELATED"/>
    <property type="match status" value="1"/>
</dbReference>
<feature type="repeat" description="ANK" evidence="3">
    <location>
        <begin position="1129"/>
        <end position="1161"/>
    </location>
</feature>
<dbReference type="RefSeq" id="XP_030989131.1">
    <property type="nucleotide sequence ID" value="XM_031136168.1"/>
</dbReference>
<evidence type="ECO:0000313" key="7">
    <source>
        <dbReference type="EMBL" id="TPX07507.1"/>
    </source>
</evidence>
<comment type="caution">
    <text evidence="6">The sequence shown here is derived from an EMBL/GenBank/DDBJ whole genome shotgun (WGS) entry which is preliminary data.</text>
</comment>
<dbReference type="STRING" id="1093900.A0A507AT84"/>
<protein>
    <recommendedName>
        <fullName evidence="5">Clr5 domain-containing protein</fullName>
    </recommendedName>
</protein>
<gene>
    <name evidence="6" type="ORF">E0L32_002023</name>
    <name evidence="7" type="ORF">E0L32_002110</name>
</gene>
<feature type="region of interest" description="Disordered" evidence="4">
    <location>
        <begin position="1297"/>
        <end position="1335"/>
    </location>
</feature>
<dbReference type="InParanoid" id="A0A507AT84"/>
<dbReference type="InterPro" id="IPR002110">
    <property type="entry name" value="Ankyrin_rpt"/>
</dbReference>
<dbReference type="InterPro" id="IPR025676">
    <property type="entry name" value="Clr5_dom"/>
</dbReference>
<feature type="compositionally biased region" description="Acidic residues" evidence="4">
    <location>
        <begin position="1302"/>
        <end position="1317"/>
    </location>
</feature>
<proteinExistence type="predicted"/>
<dbReference type="Pfam" id="PF00023">
    <property type="entry name" value="Ank"/>
    <property type="match status" value="1"/>
</dbReference>